<keyword evidence="2" id="KW-0813">Transport</keyword>
<keyword evidence="10" id="KW-1185">Reference proteome</keyword>
<dbReference type="InterPro" id="IPR058533">
    <property type="entry name" value="Cation_efflux_TM"/>
</dbReference>
<dbReference type="PANTHER" id="PTHR43840">
    <property type="entry name" value="MITOCHONDRIAL METAL TRANSPORTER 1-RELATED"/>
    <property type="match status" value="1"/>
</dbReference>
<evidence type="ECO:0000313" key="10">
    <source>
        <dbReference type="Proteomes" id="UP000566276"/>
    </source>
</evidence>
<comment type="subcellular location">
    <subcellularLocation>
        <location evidence="1">Membrane</location>
        <topology evidence="1">Multi-pass membrane protein</topology>
    </subcellularLocation>
</comment>
<feature type="region of interest" description="Disordered" evidence="6">
    <location>
        <begin position="241"/>
        <end position="268"/>
    </location>
</feature>
<evidence type="ECO:0000256" key="4">
    <source>
        <dbReference type="ARBA" id="ARBA00022989"/>
    </source>
</evidence>
<evidence type="ECO:0000256" key="5">
    <source>
        <dbReference type="ARBA" id="ARBA00023136"/>
    </source>
</evidence>
<evidence type="ECO:0000256" key="7">
    <source>
        <dbReference type="SAM" id="Phobius"/>
    </source>
</evidence>
<evidence type="ECO:0000256" key="1">
    <source>
        <dbReference type="ARBA" id="ARBA00004141"/>
    </source>
</evidence>
<feature type="transmembrane region" description="Helical" evidence="7">
    <location>
        <begin position="354"/>
        <end position="372"/>
    </location>
</feature>
<dbReference type="Gene3D" id="1.20.1510.10">
    <property type="entry name" value="Cation efflux protein transmembrane domain"/>
    <property type="match status" value="1"/>
</dbReference>
<feature type="compositionally biased region" description="Basic and acidic residues" evidence="6">
    <location>
        <begin position="241"/>
        <end position="256"/>
    </location>
</feature>
<name>A0ABR6P5N0_9SPIR</name>
<sequence>MVKVISLKNIHKFDYLKLDPLQKEDVYIVYIENNSKLIANLKTKAKGNQIELIHFYISDDFKSEGIERILISNLIHYGKKNKFKTISCKISEIQEELLSLGFENKDSQYKKELASEIEEDKFVMGIGIISIFTEVASISSKLTVGILFNSFALIADAFHVMADFVLSTITYFSLKITSKPETIYYPHGHKLMESLIAFIMGIIILMAGFTLFLNTTGLNKFITLGGESGFNLHIHQNKNKNDNIHEDDHGHSHDNDNNNNHNHNHNHNEEDKKNILEIFSNKSLKKSLWIPMIPFIFFIVKIIEYLTKFQIGKRYNNQLLLALASADKNCIFSHGGITLSLLLATYMWSGFDKIMSIFIGFIIIKEGLNVIINNANNLLSKQNIDLKRSVKDTLKNLHTNFKTLNFHNQGNKLVLYIKINLNSENDFQSFINKTENIRKIIKQEYKEINDIHFLV</sequence>
<dbReference type="InterPro" id="IPR050291">
    <property type="entry name" value="CDF_Transporter"/>
</dbReference>
<dbReference type="InterPro" id="IPR027469">
    <property type="entry name" value="Cation_efflux_TMD_sf"/>
</dbReference>
<gene>
    <name evidence="9" type="ORF">HNR35_000223</name>
</gene>
<evidence type="ECO:0000256" key="3">
    <source>
        <dbReference type="ARBA" id="ARBA00022692"/>
    </source>
</evidence>
<dbReference type="InterPro" id="IPR016181">
    <property type="entry name" value="Acyl_CoA_acyltransferase"/>
</dbReference>
<dbReference type="PANTHER" id="PTHR43840:SF15">
    <property type="entry name" value="MITOCHONDRIAL METAL TRANSPORTER 1-RELATED"/>
    <property type="match status" value="1"/>
</dbReference>
<feature type="transmembrane region" description="Helical" evidence="7">
    <location>
        <begin position="319"/>
        <end position="348"/>
    </location>
</feature>
<comment type="caution">
    <text evidence="9">The sequence shown here is derived from an EMBL/GenBank/DDBJ whole genome shotgun (WGS) entry which is preliminary data.</text>
</comment>
<feature type="transmembrane region" description="Helical" evidence="7">
    <location>
        <begin position="146"/>
        <end position="174"/>
    </location>
</feature>
<feature type="transmembrane region" description="Helical" evidence="7">
    <location>
        <begin position="288"/>
        <end position="307"/>
    </location>
</feature>
<dbReference type="SUPFAM" id="SSF55729">
    <property type="entry name" value="Acyl-CoA N-acyltransferases (Nat)"/>
    <property type="match status" value="1"/>
</dbReference>
<reference evidence="9 10" key="1">
    <citation type="submission" date="2020-08" db="EMBL/GenBank/DDBJ databases">
        <title>Genomic Encyclopedia of Type Strains, Phase IV (KMG-IV): sequencing the most valuable type-strain genomes for metagenomic binning, comparative biology and taxonomic classification.</title>
        <authorList>
            <person name="Goeker M."/>
        </authorList>
    </citation>
    <scope>NUCLEOTIDE SEQUENCE [LARGE SCALE GENOMIC DNA]</scope>
    <source>
        <strain evidence="9 10">DSM 16813</strain>
    </source>
</reference>
<dbReference type="RefSeq" id="WP_183223379.1">
    <property type="nucleotide sequence ID" value="NZ_JACHFA010000001.1"/>
</dbReference>
<feature type="domain" description="Cation efflux protein transmembrane" evidence="8">
    <location>
        <begin position="275"/>
        <end position="379"/>
    </location>
</feature>
<protein>
    <submittedName>
        <fullName evidence="9">Divalent metal cation (Fe/Co/Zn/Cd) transporter</fullName>
    </submittedName>
</protein>
<keyword evidence="3 7" id="KW-0812">Transmembrane</keyword>
<dbReference type="EMBL" id="JACHFA010000001">
    <property type="protein sequence ID" value="MBB6031259.1"/>
    <property type="molecule type" value="Genomic_DNA"/>
</dbReference>
<dbReference type="Proteomes" id="UP000566276">
    <property type="component" value="Unassembled WGS sequence"/>
</dbReference>
<dbReference type="Gene3D" id="3.40.630.30">
    <property type="match status" value="1"/>
</dbReference>
<feature type="transmembrane region" description="Helical" evidence="7">
    <location>
        <begin position="195"/>
        <end position="213"/>
    </location>
</feature>
<evidence type="ECO:0000313" key="9">
    <source>
        <dbReference type="EMBL" id="MBB6031259.1"/>
    </source>
</evidence>
<dbReference type="SUPFAM" id="SSF161111">
    <property type="entry name" value="Cation efflux protein transmembrane domain-like"/>
    <property type="match status" value="2"/>
</dbReference>
<keyword evidence="5 7" id="KW-0472">Membrane</keyword>
<evidence type="ECO:0000259" key="8">
    <source>
        <dbReference type="Pfam" id="PF01545"/>
    </source>
</evidence>
<organism evidence="9 10">
    <name type="scientific">Borreliella spielmanii</name>
    <dbReference type="NCBI Taxonomy" id="88916"/>
    <lineage>
        <taxon>Bacteria</taxon>
        <taxon>Pseudomonadati</taxon>
        <taxon>Spirochaetota</taxon>
        <taxon>Spirochaetia</taxon>
        <taxon>Spirochaetales</taxon>
        <taxon>Borreliaceae</taxon>
        <taxon>Borreliella</taxon>
    </lineage>
</organism>
<proteinExistence type="predicted"/>
<accession>A0ABR6P5N0</accession>
<feature type="domain" description="Cation efflux protein transmembrane" evidence="8">
    <location>
        <begin position="128"/>
        <end position="215"/>
    </location>
</feature>
<dbReference type="Pfam" id="PF01545">
    <property type="entry name" value="Cation_efflux"/>
    <property type="match status" value="2"/>
</dbReference>
<evidence type="ECO:0000256" key="2">
    <source>
        <dbReference type="ARBA" id="ARBA00022448"/>
    </source>
</evidence>
<keyword evidence="4 7" id="KW-1133">Transmembrane helix</keyword>
<evidence type="ECO:0000256" key="6">
    <source>
        <dbReference type="SAM" id="MobiDB-lite"/>
    </source>
</evidence>